<keyword evidence="1" id="KW-1133">Transmembrane helix</keyword>
<dbReference type="Gene3D" id="3.30.565.10">
    <property type="entry name" value="Histidine kinase-like ATPase, C-terminal domain"/>
    <property type="match status" value="1"/>
</dbReference>
<keyword evidence="1" id="KW-0812">Transmembrane</keyword>
<evidence type="ECO:0000256" key="1">
    <source>
        <dbReference type="SAM" id="Phobius"/>
    </source>
</evidence>
<dbReference type="RefSeq" id="WP_099789207.1">
    <property type="nucleotide sequence ID" value="NZ_JBHLYV010000098.1"/>
</dbReference>
<feature type="transmembrane region" description="Helical" evidence="1">
    <location>
        <begin position="118"/>
        <end position="140"/>
    </location>
</feature>
<keyword evidence="4" id="KW-1185">Reference proteome</keyword>
<dbReference type="SUPFAM" id="SSF55874">
    <property type="entry name" value="ATPase domain of HSP90 chaperone/DNA topoisomerase II/histidine kinase"/>
    <property type="match status" value="1"/>
</dbReference>
<gene>
    <name evidence="3" type="ORF">CR105_14455</name>
</gene>
<dbReference type="AlphaFoldDB" id="A0A2G8TDZ8"/>
<keyword evidence="3" id="KW-0418">Kinase</keyword>
<keyword evidence="3" id="KW-0808">Transferase</keyword>
<evidence type="ECO:0000259" key="2">
    <source>
        <dbReference type="Pfam" id="PF06580"/>
    </source>
</evidence>
<dbReference type="Proteomes" id="UP000230390">
    <property type="component" value="Unassembled WGS sequence"/>
</dbReference>
<feature type="transmembrane region" description="Helical" evidence="1">
    <location>
        <begin position="7"/>
        <end position="26"/>
    </location>
</feature>
<dbReference type="PANTHER" id="PTHR34220">
    <property type="entry name" value="SENSOR HISTIDINE KINASE YPDA"/>
    <property type="match status" value="1"/>
</dbReference>
<dbReference type="InterPro" id="IPR050640">
    <property type="entry name" value="Bact_2-comp_sensor_kinase"/>
</dbReference>
<dbReference type="InterPro" id="IPR010559">
    <property type="entry name" value="Sig_transdc_His_kin_internal"/>
</dbReference>
<feature type="transmembrane region" description="Helical" evidence="1">
    <location>
        <begin position="38"/>
        <end position="58"/>
    </location>
</feature>
<feature type="domain" description="Signal transduction histidine kinase internal region" evidence="2">
    <location>
        <begin position="163"/>
        <end position="241"/>
    </location>
</feature>
<reference evidence="3 4" key="1">
    <citation type="submission" date="2017-10" db="EMBL/GenBank/DDBJ databases">
        <title>Massilia psychrophilum sp. nov., a novel purple-pigmented bacterium isolated from Tianshan glacier, Xinjiang Municipality, China.</title>
        <authorList>
            <person name="Wang H."/>
        </authorList>
    </citation>
    <scope>NUCLEOTIDE SEQUENCE [LARGE SCALE GENOMIC DNA]</scope>
    <source>
        <strain evidence="3 4">JCM 30074</strain>
    </source>
</reference>
<dbReference type="GO" id="GO:0000155">
    <property type="term" value="F:phosphorelay sensor kinase activity"/>
    <property type="evidence" value="ECO:0007669"/>
    <property type="project" value="InterPro"/>
</dbReference>
<sequence length="352" mass="40012">MTPNRTHLTYAFAWILFWTLMASVSVQDYYRDHQGKAVWQPLLWEGSSMAVATLLLLVQRHFTARHRHLLASPWRWFGLNALWLPLYWICFTPLVFGMRHAVYALAGLEYSHRAWPELFFYESLKISILVTVFTVIRFGILSYQELTEAKLRAQQANALLRQAQLQRLTQQMQPHFLFNALNTVSSLMHTDVARADATLIRLADVLRATLDVSELHEAPLATELRLVRGYAQVMQERYSDRVDIAWCIDDGALDCMVPLMSIQPLLENIFKHTVERRRDLTRIVVTVAREEGRLQVTLDDDSGALAVGGAPGIGLKNLRERLAVLYGERASVALVALAPAGVRARMELPCAC</sequence>
<dbReference type="PANTHER" id="PTHR34220:SF9">
    <property type="entry name" value="SIGNAL TRANSDUCTION HISTIDINE KINASE INTERNAL REGION DOMAIN-CONTAINING PROTEIN"/>
    <property type="match status" value="1"/>
</dbReference>
<organism evidence="3 4">
    <name type="scientific">Massilia eurypsychrophila</name>
    <dbReference type="NCBI Taxonomy" id="1485217"/>
    <lineage>
        <taxon>Bacteria</taxon>
        <taxon>Pseudomonadati</taxon>
        <taxon>Pseudomonadota</taxon>
        <taxon>Betaproteobacteria</taxon>
        <taxon>Burkholderiales</taxon>
        <taxon>Oxalobacteraceae</taxon>
        <taxon>Telluria group</taxon>
        <taxon>Massilia</taxon>
    </lineage>
</organism>
<accession>A0A2G8TDZ8</accession>
<evidence type="ECO:0000313" key="4">
    <source>
        <dbReference type="Proteomes" id="UP000230390"/>
    </source>
</evidence>
<dbReference type="EMBL" id="PDOC01000008">
    <property type="protein sequence ID" value="PIL44272.1"/>
    <property type="molecule type" value="Genomic_DNA"/>
</dbReference>
<name>A0A2G8TDZ8_9BURK</name>
<keyword evidence="1" id="KW-0472">Membrane</keyword>
<dbReference type="Pfam" id="PF06580">
    <property type="entry name" value="His_kinase"/>
    <property type="match status" value="1"/>
</dbReference>
<comment type="caution">
    <text evidence="3">The sequence shown here is derived from an EMBL/GenBank/DDBJ whole genome shotgun (WGS) entry which is preliminary data.</text>
</comment>
<dbReference type="InterPro" id="IPR036890">
    <property type="entry name" value="HATPase_C_sf"/>
</dbReference>
<feature type="transmembrane region" description="Helical" evidence="1">
    <location>
        <begin position="79"/>
        <end position="98"/>
    </location>
</feature>
<protein>
    <submittedName>
        <fullName evidence="3">Sensor histidine kinase</fullName>
    </submittedName>
</protein>
<dbReference type="OrthoDB" id="2514702at2"/>
<evidence type="ECO:0000313" key="3">
    <source>
        <dbReference type="EMBL" id="PIL44272.1"/>
    </source>
</evidence>
<dbReference type="GO" id="GO:0016020">
    <property type="term" value="C:membrane"/>
    <property type="evidence" value="ECO:0007669"/>
    <property type="project" value="InterPro"/>
</dbReference>
<proteinExistence type="predicted"/>